<keyword evidence="4 14" id="KW-0963">Cytoplasm</keyword>
<evidence type="ECO:0000256" key="1">
    <source>
        <dbReference type="ARBA" id="ARBA00004496"/>
    </source>
</evidence>
<sequence>MEEVTASAPGKCILTGEHSVVYGLPALAVAINMRAKATVKSYEKGETFIHAKQFNKKIRLPISPDKNIIVDNDLQPIYISVVKTLEFLKINDGVEVHIDSSIPDASGLGSSAAVAVATVKAVSEFFGIHLKENEISSLSLESEKIVHGSPSGIDTTISIYGGGILFKKGSVVKVKTPSDIPLIIGDTLKKRNTGKMVSKVRENYLKYTEIFKPILTAMGRISMQAKKYLEIPELSKLGELLNINQALLESLGVSTVDLEKLVYAAREAGAYGAKLTGAGGGGCIVALAPSDKCETVALKIIEAGGKAYITSVTDTGVKIE</sequence>
<dbReference type="InterPro" id="IPR006203">
    <property type="entry name" value="GHMP_knse_ATP-bd_CS"/>
</dbReference>
<evidence type="ECO:0000256" key="8">
    <source>
        <dbReference type="ARBA" id="ARBA00022777"/>
    </source>
</evidence>
<comment type="cofactor">
    <cofactor evidence="14">
        <name>Mg(2+)</name>
        <dbReference type="ChEBI" id="CHEBI:18420"/>
    </cofactor>
</comment>
<dbReference type="GO" id="GO:0005829">
    <property type="term" value="C:cytosol"/>
    <property type="evidence" value="ECO:0007669"/>
    <property type="project" value="TreeGrafter"/>
</dbReference>
<reference evidence="17" key="2">
    <citation type="journal article" date="2022" name="Nat. Microbiol.">
        <title>A closed Candidatus Odinarchaeum chromosome exposes Asgard archaeal viruses.</title>
        <authorList>
            <person name="Tamarit D."/>
            <person name="Caceres E.F."/>
            <person name="Krupovic M."/>
            <person name="Nijland R."/>
            <person name="Eme L."/>
            <person name="Robinson N.P."/>
            <person name="Ettema T.J.G."/>
        </authorList>
    </citation>
    <scope>NUCLEOTIDE SEQUENCE</scope>
    <source>
        <strain evidence="17">LCB_4</strain>
    </source>
</reference>
<evidence type="ECO:0000256" key="3">
    <source>
        <dbReference type="ARBA" id="ARBA00012103"/>
    </source>
</evidence>
<evidence type="ECO:0000313" key="18">
    <source>
        <dbReference type="Proteomes" id="UP000186851"/>
    </source>
</evidence>
<dbReference type="PRINTS" id="PR00959">
    <property type="entry name" value="MEVGALKINASE"/>
</dbReference>
<evidence type="ECO:0000256" key="5">
    <source>
        <dbReference type="ARBA" id="ARBA00022516"/>
    </source>
</evidence>
<comment type="pathway">
    <text evidence="13 14">Isoprenoid biosynthesis; isopentenyl diphosphate biosynthesis via mevalonate pathway; isopentenyl diphosphate from (R)-mevalonate: step 1/3.</text>
</comment>
<feature type="domain" description="GHMP kinase C-terminal" evidence="16">
    <location>
        <begin position="232"/>
        <end position="300"/>
    </location>
</feature>
<dbReference type="GO" id="GO:0004496">
    <property type="term" value="F:mevalonate kinase activity"/>
    <property type="evidence" value="ECO:0007669"/>
    <property type="project" value="UniProtKB-UniRule"/>
</dbReference>
<comment type="similarity">
    <text evidence="2 14">Belongs to the GHMP kinase family. Mevalonate kinase subfamily.</text>
</comment>
<evidence type="ECO:0000259" key="15">
    <source>
        <dbReference type="Pfam" id="PF00288"/>
    </source>
</evidence>
<evidence type="ECO:0000256" key="6">
    <source>
        <dbReference type="ARBA" id="ARBA00022679"/>
    </source>
</evidence>
<keyword evidence="5 14" id="KW-0444">Lipid biosynthesis</keyword>
<dbReference type="NCBIfam" id="TIGR00549">
    <property type="entry name" value="mevalon_kin"/>
    <property type="match status" value="1"/>
</dbReference>
<reference evidence="17" key="1">
    <citation type="journal article" date="2017" name="Nature">
        <title>Asgard archaea illuminate the origin of eukaryotic cellular complexity.</title>
        <authorList>
            <person name="Zaremba-Niedzwiedzka K."/>
            <person name="Caceres E.F."/>
            <person name="Saw J.H."/>
            <person name="Backstrom D."/>
            <person name="Juzokaite L."/>
            <person name="Vancaester E."/>
            <person name="Seitz K.W."/>
            <person name="Anantharaman K."/>
            <person name="Starnawski P."/>
            <person name="Kjeldsen K.U."/>
            <person name="Scott M.B."/>
            <person name="Nunoura T."/>
            <person name="Banfield J.F."/>
            <person name="Schramm A."/>
            <person name="Baker B.J."/>
            <person name="Spang A."/>
            <person name="Ettema T.J.G."/>
        </authorList>
    </citation>
    <scope>NUCLEOTIDE SEQUENCE</scope>
    <source>
        <strain evidence="17">LCB_4</strain>
    </source>
</reference>
<keyword evidence="8 14" id="KW-0418">Kinase</keyword>
<dbReference type="HAMAP" id="MF_00217">
    <property type="entry name" value="Mevalonate_kinase"/>
    <property type="match status" value="1"/>
</dbReference>
<dbReference type="KEGG" id="oyw:OdinLCB4_004265"/>
<dbReference type="EMBL" id="CP091871">
    <property type="protein sequence ID" value="WEU39705.1"/>
    <property type="molecule type" value="Genomic_DNA"/>
</dbReference>
<comment type="function">
    <text evidence="14">Catalyzes the phosphorylation of (R)-mevalonate (MVA) to (R)-mevalonate 5-phosphate (MVAP). Functions in the mevalonate (MVA) pathway leading to isopentenyl diphosphate (IPP), a key precursor for the biosynthesis of isoprenoid compounds such as archaeal membrane lipids.</text>
</comment>
<feature type="binding site" evidence="14">
    <location>
        <begin position="103"/>
        <end position="113"/>
    </location>
    <ligand>
        <name>ATP</name>
        <dbReference type="ChEBI" id="CHEBI:30616"/>
    </ligand>
</feature>
<comment type="subunit">
    <text evidence="14">Homodimer.</text>
</comment>
<evidence type="ECO:0000256" key="4">
    <source>
        <dbReference type="ARBA" id="ARBA00022490"/>
    </source>
</evidence>
<evidence type="ECO:0000256" key="13">
    <source>
        <dbReference type="ARBA" id="ARBA00029438"/>
    </source>
</evidence>
<dbReference type="InterPro" id="IPR013750">
    <property type="entry name" value="GHMP_kinase_C_dom"/>
</dbReference>
<evidence type="ECO:0000256" key="9">
    <source>
        <dbReference type="ARBA" id="ARBA00022840"/>
    </source>
</evidence>
<keyword evidence="7 14" id="KW-0547">Nucleotide-binding</keyword>
<keyword evidence="12 14" id="KW-0414">Isoprene biosynthesis</keyword>
<dbReference type="InterPro" id="IPR006205">
    <property type="entry name" value="Mev_gal_kin"/>
</dbReference>
<gene>
    <name evidence="14 17" type="primary">mvk</name>
    <name evidence="17" type="ORF">OdinLCB4_004265</name>
</gene>
<keyword evidence="10 14" id="KW-0460">Magnesium</keyword>
<dbReference type="GO" id="GO:0005524">
    <property type="term" value="F:ATP binding"/>
    <property type="evidence" value="ECO:0007669"/>
    <property type="project" value="UniProtKB-UniRule"/>
</dbReference>
<dbReference type="PROSITE" id="PS00627">
    <property type="entry name" value="GHMP_KINASES_ATP"/>
    <property type="match status" value="1"/>
</dbReference>
<evidence type="ECO:0000259" key="16">
    <source>
        <dbReference type="Pfam" id="PF08544"/>
    </source>
</evidence>
<proteinExistence type="inferred from homology"/>
<evidence type="ECO:0000256" key="7">
    <source>
        <dbReference type="ARBA" id="ARBA00022741"/>
    </source>
</evidence>
<evidence type="ECO:0000256" key="12">
    <source>
        <dbReference type="ARBA" id="ARBA00023229"/>
    </source>
</evidence>
<dbReference type="SUPFAM" id="SSF54211">
    <property type="entry name" value="Ribosomal protein S5 domain 2-like"/>
    <property type="match status" value="1"/>
</dbReference>
<dbReference type="Gene3D" id="3.30.230.10">
    <property type="match status" value="1"/>
</dbReference>
<evidence type="ECO:0000256" key="14">
    <source>
        <dbReference type="HAMAP-Rule" id="MF_00217"/>
    </source>
</evidence>
<dbReference type="InterPro" id="IPR036554">
    <property type="entry name" value="GHMP_kinase_C_sf"/>
</dbReference>
<dbReference type="Proteomes" id="UP000186851">
    <property type="component" value="Chromosome"/>
</dbReference>
<keyword evidence="11 14" id="KW-0443">Lipid metabolism</keyword>
<keyword evidence="6 14" id="KW-0808">Transferase</keyword>
<dbReference type="InterPro" id="IPR022937">
    <property type="entry name" value="Mevalonate_kinase_arc"/>
</dbReference>
<dbReference type="InterPro" id="IPR014721">
    <property type="entry name" value="Ribsml_uS5_D2-typ_fold_subgr"/>
</dbReference>
<dbReference type="GO" id="GO:0000287">
    <property type="term" value="F:magnesium ion binding"/>
    <property type="evidence" value="ECO:0007669"/>
    <property type="project" value="UniProtKB-UniRule"/>
</dbReference>
<comment type="subcellular location">
    <subcellularLocation>
        <location evidence="1 14">Cytoplasm</location>
    </subcellularLocation>
</comment>
<feature type="domain" description="GHMP kinase N-terminal" evidence="15">
    <location>
        <begin position="82"/>
        <end position="162"/>
    </location>
</feature>
<dbReference type="AlphaFoldDB" id="A0AAF0D0Z5"/>
<dbReference type="GO" id="GO:0019287">
    <property type="term" value="P:isopentenyl diphosphate biosynthetic process, mevalonate pathway"/>
    <property type="evidence" value="ECO:0007669"/>
    <property type="project" value="UniProtKB-UniRule"/>
</dbReference>
<protein>
    <recommendedName>
        <fullName evidence="3 14">Mevalonate kinase</fullName>
        <shortName evidence="14">MK</shortName>
        <shortName evidence="14">MVK</shortName>
        <ecNumber evidence="3 14">2.7.1.36</ecNumber>
    </recommendedName>
</protein>
<evidence type="ECO:0000256" key="2">
    <source>
        <dbReference type="ARBA" id="ARBA00006495"/>
    </source>
</evidence>
<dbReference type="PANTHER" id="PTHR43290">
    <property type="entry name" value="MEVALONATE KINASE"/>
    <property type="match status" value="1"/>
</dbReference>
<dbReference type="InterPro" id="IPR020568">
    <property type="entry name" value="Ribosomal_Su5_D2-typ_SF"/>
</dbReference>
<comment type="catalytic activity">
    <reaction evidence="14">
        <text>(R)-mevalonate + ATP = (R)-5-phosphomevalonate + ADP + H(+)</text>
        <dbReference type="Rhea" id="RHEA:17065"/>
        <dbReference type="ChEBI" id="CHEBI:15378"/>
        <dbReference type="ChEBI" id="CHEBI:30616"/>
        <dbReference type="ChEBI" id="CHEBI:36464"/>
        <dbReference type="ChEBI" id="CHEBI:58146"/>
        <dbReference type="ChEBI" id="CHEBI:456216"/>
        <dbReference type="EC" id="2.7.1.36"/>
    </reaction>
</comment>
<evidence type="ECO:0000256" key="11">
    <source>
        <dbReference type="ARBA" id="ARBA00023098"/>
    </source>
</evidence>
<dbReference type="SUPFAM" id="SSF55060">
    <property type="entry name" value="GHMP Kinase, C-terminal domain"/>
    <property type="match status" value="1"/>
</dbReference>
<feature type="active site" description="Proton acceptor" evidence="14">
    <location>
        <position position="154"/>
    </location>
</feature>
<dbReference type="PANTHER" id="PTHR43290:SF2">
    <property type="entry name" value="MEVALONATE KINASE"/>
    <property type="match status" value="1"/>
</dbReference>
<dbReference type="Pfam" id="PF08544">
    <property type="entry name" value="GHMP_kinases_C"/>
    <property type="match status" value="1"/>
</dbReference>
<name>A0AAF0D0Z5_ODILC</name>
<dbReference type="EC" id="2.7.1.36" evidence="3 14"/>
<dbReference type="Pfam" id="PF00288">
    <property type="entry name" value="GHMP_kinases_N"/>
    <property type="match status" value="1"/>
</dbReference>
<evidence type="ECO:0000256" key="10">
    <source>
        <dbReference type="ARBA" id="ARBA00022842"/>
    </source>
</evidence>
<dbReference type="Gene3D" id="3.30.70.890">
    <property type="entry name" value="GHMP kinase, C-terminal domain"/>
    <property type="match status" value="1"/>
</dbReference>
<keyword evidence="9 14" id="KW-0067">ATP-binding</keyword>
<accession>A0AAF0D0Z5</accession>
<evidence type="ECO:0000313" key="17">
    <source>
        <dbReference type="EMBL" id="WEU39705.1"/>
    </source>
</evidence>
<organism evidence="17 18">
    <name type="scientific">Odinarchaeota yellowstonii (strain LCB_4)</name>
    <dbReference type="NCBI Taxonomy" id="1841599"/>
    <lineage>
        <taxon>Archaea</taxon>
        <taxon>Promethearchaeati</taxon>
        <taxon>Candidatus Odinarchaeota</taxon>
        <taxon>Candidatus Odinarchaeia</taxon>
        <taxon>Candidatus Odinarchaeales</taxon>
        <taxon>Candidatus Odinarchaeaceae</taxon>
        <taxon>Candidatus Odinarchaeum</taxon>
    </lineage>
</organism>
<dbReference type="InterPro" id="IPR006204">
    <property type="entry name" value="GHMP_kinase_N_dom"/>
</dbReference>